<dbReference type="InterPro" id="IPR009057">
    <property type="entry name" value="Homeodomain-like_sf"/>
</dbReference>
<organism evidence="1">
    <name type="scientific">Amphimedon queenslandica</name>
    <name type="common">Sponge</name>
    <dbReference type="NCBI Taxonomy" id="400682"/>
    <lineage>
        <taxon>Eukaryota</taxon>
        <taxon>Metazoa</taxon>
        <taxon>Porifera</taxon>
        <taxon>Demospongiae</taxon>
        <taxon>Heteroscleromorpha</taxon>
        <taxon>Haplosclerida</taxon>
        <taxon>Niphatidae</taxon>
        <taxon>Amphimedon</taxon>
    </lineage>
</organism>
<proteinExistence type="predicted"/>
<protein>
    <recommendedName>
        <fullName evidence="2">HTH psq-type domain-containing protein</fullName>
    </recommendedName>
</protein>
<dbReference type="InParanoid" id="A0A1X7VXN3"/>
<dbReference type="EnsemblMetazoa" id="Aqu2.1.44661_001">
    <property type="protein sequence ID" value="Aqu2.1.44661_001"/>
    <property type="gene ID" value="Aqu2.1.44661"/>
</dbReference>
<accession>A0A1X7VXN3</accession>
<name>A0A1X7VXN3_AMPQE</name>
<evidence type="ECO:0000313" key="1">
    <source>
        <dbReference type="EnsemblMetazoa" id="Aqu2.1.44661_001"/>
    </source>
</evidence>
<evidence type="ECO:0008006" key="2">
    <source>
        <dbReference type="Google" id="ProtNLM"/>
    </source>
</evidence>
<reference evidence="1" key="1">
    <citation type="submission" date="2017-05" db="UniProtKB">
        <authorList>
            <consortium name="EnsemblMetazoa"/>
        </authorList>
    </citation>
    <scope>IDENTIFICATION</scope>
</reference>
<dbReference type="Gene3D" id="1.10.10.60">
    <property type="entry name" value="Homeodomain-like"/>
    <property type="match status" value="1"/>
</dbReference>
<dbReference type="AlphaFoldDB" id="A0A1X7VXN3"/>
<sequence>MVRHYERKGNKMKWSEEDMEKAIDHAKRYKNIKGAATMYGIPVSTLRDHLAHGNVVKRPAHPTTLTVDEEKEIVETCLLFAEWGFGLC</sequence>
<dbReference type="SUPFAM" id="SSF46689">
    <property type="entry name" value="Homeodomain-like"/>
    <property type="match status" value="1"/>
</dbReference>